<dbReference type="InterPro" id="IPR011035">
    <property type="entry name" value="Ribosomal_bL25/Gln-tRNA_synth"/>
</dbReference>
<keyword evidence="12" id="KW-0810">Translation regulation</keyword>
<evidence type="ECO:0000256" key="13">
    <source>
        <dbReference type="ARBA" id="ARBA00022884"/>
    </source>
</evidence>
<feature type="domain" description="WHEP-TRS" evidence="22">
    <location>
        <begin position="905"/>
        <end position="961"/>
    </location>
</feature>
<evidence type="ECO:0000256" key="17">
    <source>
        <dbReference type="ARBA" id="ARBA00023146"/>
    </source>
</evidence>
<dbReference type="InterPro" id="IPR006195">
    <property type="entry name" value="aa-tRNA-synth_II"/>
</dbReference>
<dbReference type="CDD" id="cd00862">
    <property type="entry name" value="ProRS_anticodon_zinc"/>
    <property type="match status" value="1"/>
</dbReference>
<dbReference type="FunFam" id="2.40.240.10:FF:000014">
    <property type="entry name" value="bifunctional glutamate/proline--tRNA ligase"/>
    <property type="match status" value="1"/>
</dbReference>
<keyword evidence="17" id="KW-0030">Aminoacyl-tRNA synthetase</keyword>
<dbReference type="GO" id="GO:0097452">
    <property type="term" value="C:GAIT complex"/>
    <property type="evidence" value="ECO:0007669"/>
    <property type="project" value="Ensembl"/>
</dbReference>
<comment type="subcellular location">
    <subcellularLocation>
        <location evidence="2">Cytoplasm</location>
        <location evidence="2">Cytosol</location>
    </subcellularLocation>
    <subcellularLocation>
        <location evidence="1">Membrane</location>
        <topology evidence="1">Peripheral membrane protein</topology>
    </subcellularLocation>
</comment>
<dbReference type="SUPFAM" id="SSF64586">
    <property type="entry name" value="C-terminal domain of ProRS"/>
    <property type="match status" value="1"/>
</dbReference>
<dbReference type="Gene3D" id="1.10.1160.10">
    <property type="entry name" value="Glutamyl-trna Synthetase, Domain 2"/>
    <property type="match status" value="1"/>
</dbReference>
<evidence type="ECO:0000256" key="5">
    <source>
        <dbReference type="ARBA" id="ARBA00012835"/>
    </source>
</evidence>
<organism evidence="23 24">
    <name type="scientific">Aotus nancymaae</name>
    <name type="common">Ma's night monkey</name>
    <dbReference type="NCBI Taxonomy" id="37293"/>
    <lineage>
        <taxon>Eukaryota</taxon>
        <taxon>Metazoa</taxon>
        <taxon>Chordata</taxon>
        <taxon>Craniata</taxon>
        <taxon>Vertebrata</taxon>
        <taxon>Euteleostomi</taxon>
        <taxon>Mammalia</taxon>
        <taxon>Eutheria</taxon>
        <taxon>Euarchontoglires</taxon>
        <taxon>Primates</taxon>
        <taxon>Haplorrhini</taxon>
        <taxon>Platyrrhini</taxon>
        <taxon>Aotidae</taxon>
        <taxon>Aotus</taxon>
    </lineage>
</organism>
<dbReference type="PROSITE" id="PS51185">
    <property type="entry name" value="WHEP_TRS_2"/>
    <property type="match status" value="3"/>
</dbReference>
<dbReference type="Ensembl" id="ENSANAT00000026534.1">
    <property type="protein sequence ID" value="ENSANAP00000008749.1"/>
    <property type="gene ID" value="ENSANAG00000022208.1"/>
</dbReference>
<dbReference type="InterPro" id="IPR004154">
    <property type="entry name" value="Anticodon-bd"/>
</dbReference>
<dbReference type="Gene3D" id="3.30.930.10">
    <property type="entry name" value="Bira Bifunctional Protein, Domain 2"/>
    <property type="match status" value="1"/>
</dbReference>
<dbReference type="GO" id="GO:0006433">
    <property type="term" value="P:prolyl-tRNA aminoacylation"/>
    <property type="evidence" value="ECO:0007669"/>
    <property type="project" value="Ensembl"/>
</dbReference>
<feature type="domain" description="Aminoacyl-transfer RNA synthetases class-II family profile" evidence="21">
    <location>
        <begin position="1046"/>
        <end position="1250"/>
    </location>
</feature>
<gene>
    <name evidence="23" type="primary">EPRS1</name>
</gene>
<dbReference type="Gene3D" id="2.40.240.10">
    <property type="entry name" value="Ribosomal Protein L25, Chain P"/>
    <property type="match status" value="2"/>
</dbReference>
<dbReference type="InterPro" id="IPR045864">
    <property type="entry name" value="aa-tRNA-synth_II/BPL/LPL"/>
</dbReference>
<evidence type="ECO:0000256" key="18">
    <source>
        <dbReference type="ARBA" id="ARBA00030865"/>
    </source>
</evidence>
<dbReference type="HAMAP" id="MF_02076">
    <property type="entry name" value="Glu_tRNA_synth_type2"/>
    <property type="match status" value="1"/>
</dbReference>
<dbReference type="CDD" id="cd00936">
    <property type="entry name" value="WEPRS_RNA"/>
    <property type="match status" value="3"/>
</dbReference>
<evidence type="ECO:0000256" key="14">
    <source>
        <dbReference type="ARBA" id="ARBA00022917"/>
    </source>
</evidence>
<keyword evidence="16" id="KW-0472">Membrane</keyword>
<dbReference type="SUPFAM" id="SSF47060">
    <property type="entry name" value="S15/NS1 RNA-binding domain"/>
    <property type="match status" value="3"/>
</dbReference>
<dbReference type="SUPFAM" id="SSF47616">
    <property type="entry name" value="GST C-terminal domain-like"/>
    <property type="match status" value="1"/>
</dbReference>
<dbReference type="Gene3D" id="1.10.287.10">
    <property type="entry name" value="S15/NS1, RNA-binding"/>
    <property type="match status" value="3"/>
</dbReference>
<dbReference type="InterPro" id="IPR002314">
    <property type="entry name" value="aa-tRNA-synt_IIb"/>
</dbReference>
<evidence type="ECO:0000259" key="22">
    <source>
        <dbReference type="PROSITE" id="PS51185"/>
    </source>
</evidence>
<dbReference type="CDD" id="cd10309">
    <property type="entry name" value="GST_C_GluProRS_N"/>
    <property type="match status" value="1"/>
</dbReference>
<dbReference type="SUPFAM" id="SSF52374">
    <property type="entry name" value="Nucleotidylyl transferase"/>
    <property type="match status" value="1"/>
</dbReference>
<dbReference type="InterPro" id="IPR036282">
    <property type="entry name" value="Glutathione-S-Trfase_C_sf"/>
</dbReference>
<dbReference type="CDD" id="cd00807">
    <property type="entry name" value="GlnRS_core"/>
    <property type="match status" value="1"/>
</dbReference>
<dbReference type="Pfam" id="PF03129">
    <property type="entry name" value="HGTP_anticodon"/>
    <property type="match status" value="1"/>
</dbReference>
<dbReference type="GO" id="GO:0004827">
    <property type="term" value="F:proline-tRNA ligase activity"/>
    <property type="evidence" value="ECO:0007669"/>
    <property type="project" value="UniProtKB-EC"/>
</dbReference>
<keyword evidence="6" id="KW-0488">Methylation</keyword>
<dbReference type="FunFam" id="3.40.50.800:FF:000005">
    <property type="entry name" value="bifunctional glutamate/proline--tRNA ligase"/>
    <property type="match status" value="1"/>
</dbReference>
<dbReference type="InterPro" id="IPR020061">
    <property type="entry name" value="Glu_tRNA_lig_a-bdl"/>
</dbReference>
<name>A0A2K5CJB8_AOTNA</name>
<dbReference type="SUPFAM" id="SSF55681">
    <property type="entry name" value="Class II aaRS and biotin synthetases"/>
    <property type="match status" value="1"/>
</dbReference>
<dbReference type="FunFam" id="3.90.800.10:FF:000001">
    <property type="entry name" value="Glutamine--tRNA ligase"/>
    <property type="match status" value="1"/>
</dbReference>
<dbReference type="GO" id="GO:0017102">
    <property type="term" value="C:methionyl glutamyl tRNA synthetase complex"/>
    <property type="evidence" value="ECO:0007669"/>
    <property type="project" value="TreeGrafter"/>
</dbReference>
<dbReference type="GO" id="GO:0051020">
    <property type="term" value="F:GTPase binding"/>
    <property type="evidence" value="ECO:0007669"/>
    <property type="project" value="Ensembl"/>
</dbReference>
<evidence type="ECO:0000259" key="21">
    <source>
        <dbReference type="PROSITE" id="PS50862"/>
    </source>
</evidence>
<dbReference type="InterPro" id="IPR049437">
    <property type="entry name" value="tRNA-synt_1c_C2"/>
</dbReference>
<evidence type="ECO:0000313" key="24">
    <source>
        <dbReference type="Proteomes" id="UP000233020"/>
    </source>
</evidence>
<keyword evidence="8" id="KW-0597">Phosphoprotein</keyword>
<evidence type="ECO:0000256" key="7">
    <source>
        <dbReference type="ARBA" id="ARBA00022490"/>
    </source>
</evidence>
<dbReference type="EC" id="6.1.1.17" evidence="5"/>
<keyword evidence="7" id="KW-0963">Cytoplasm</keyword>
<dbReference type="SUPFAM" id="SSF52954">
    <property type="entry name" value="Class II aaRS ABD-related"/>
    <property type="match status" value="1"/>
</dbReference>
<evidence type="ECO:0000256" key="16">
    <source>
        <dbReference type="ARBA" id="ARBA00023136"/>
    </source>
</evidence>
<accession>A0A2K5CJB8</accession>
<dbReference type="NCBIfam" id="TIGR00463">
    <property type="entry name" value="gltX_arch"/>
    <property type="match status" value="1"/>
</dbReference>
<dbReference type="InterPro" id="IPR020059">
    <property type="entry name" value="Glu/Gln-tRNA-synth_Ib_codon-bd"/>
</dbReference>
<feature type="compositionally biased region" description="Basic and acidic residues" evidence="20">
    <location>
        <begin position="963"/>
        <end position="981"/>
    </location>
</feature>
<dbReference type="PROSITE" id="PS00762">
    <property type="entry name" value="WHEP_TRS_1"/>
    <property type="match status" value="3"/>
</dbReference>
<dbReference type="PANTHER" id="PTHR43097:SF5">
    <property type="entry name" value="GLUTAMATE--TRNA LIGASE"/>
    <property type="match status" value="1"/>
</dbReference>
<dbReference type="SMART" id="SM00946">
    <property type="entry name" value="ProRS-C_1"/>
    <property type="match status" value="1"/>
</dbReference>
<dbReference type="GO" id="GO:0017101">
    <property type="term" value="C:aminoacyl-tRNA synthetase multienzyme complex"/>
    <property type="evidence" value="ECO:0007669"/>
    <property type="project" value="Ensembl"/>
</dbReference>
<dbReference type="GO" id="GO:0008270">
    <property type="term" value="F:zinc ion binding"/>
    <property type="evidence" value="ECO:0007669"/>
    <property type="project" value="Ensembl"/>
</dbReference>
<comment type="catalytic activity">
    <reaction evidence="19">
        <text>tRNA(Glu) + L-glutamate + ATP = L-glutamyl-tRNA(Glu) + AMP + diphosphate</text>
        <dbReference type="Rhea" id="RHEA:23540"/>
        <dbReference type="Rhea" id="RHEA-COMP:9663"/>
        <dbReference type="Rhea" id="RHEA-COMP:9680"/>
        <dbReference type="ChEBI" id="CHEBI:29985"/>
        <dbReference type="ChEBI" id="CHEBI:30616"/>
        <dbReference type="ChEBI" id="CHEBI:33019"/>
        <dbReference type="ChEBI" id="CHEBI:78442"/>
        <dbReference type="ChEBI" id="CHEBI:78520"/>
        <dbReference type="ChEBI" id="CHEBI:456215"/>
        <dbReference type="EC" id="6.1.1.17"/>
    </reaction>
</comment>
<comment type="similarity">
    <text evidence="3">Belongs to the class-I aminoacyl-tRNA synthetase family. Glutamate--tRNA ligase type 2 subfamily.</text>
</comment>
<dbReference type="EC" id="6.1.1.15" evidence="4"/>
<dbReference type="InterPro" id="IPR014729">
    <property type="entry name" value="Rossmann-like_a/b/a_fold"/>
</dbReference>
<evidence type="ECO:0000256" key="6">
    <source>
        <dbReference type="ARBA" id="ARBA00022481"/>
    </source>
</evidence>
<dbReference type="InterPro" id="IPR050132">
    <property type="entry name" value="Gln/Glu-tRNA_Ligase"/>
</dbReference>
<reference evidence="23" key="2">
    <citation type="submission" date="2025-09" db="UniProtKB">
        <authorList>
            <consortium name="Ensembl"/>
        </authorList>
    </citation>
    <scope>IDENTIFICATION</scope>
</reference>
<feature type="region of interest" description="Disordered" evidence="20">
    <location>
        <begin position="714"/>
        <end position="749"/>
    </location>
</feature>
<dbReference type="GO" id="GO:0005886">
    <property type="term" value="C:plasma membrane"/>
    <property type="evidence" value="ECO:0007669"/>
    <property type="project" value="Ensembl"/>
</dbReference>
<dbReference type="GO" id="GO:0032869">
    <property type="term" value="P:cellular response to insulin stimulus"/>
    <property type="evidence" value="ECO:0007669"/>
    <property type="project" value="Ensembl"/>
</dbReference>
<dbReference type="InterPro" id="IPR053836">
    <property type="entry name" value="Arc1-like_N"/>
</dbReference>
<evidence type="ECO:0000256" key="3">
    <source>
        <dbReference type="ARBA" id="ARBA00008927"/>
    </source>
</evidence>
<dbReference type="InterPro" id="IPR020058">
    <property type="entry name" value="Glu/Gln-tRNA-synth_Ib_cat-dom"/>
</dbReference>
<dbReference type="PROSITE" id="PS50862">
    <property type="entry name" value="AA_TRNA_LIGASE_II"/>
    <property type="match status" value="1"/>
</dbReference>
<dbReference type="GO" id="GO:0071346">
    <property type="term" value="P:cellular response to type II interferon"/>
    <property type="evidence" value="ECO:0007669"/>
    <property type="project" value="Ensembl"/>
</dbReference>
<dbReference type="GO" id="GO:0035613">
    <property type="term" value="F:RNA stem-loop binding"/>
    <property type="evidence" value="ECO:0007669"/>
    <property type="project" value="Ensembl"/>
</dbReference>
<evidence type="ECO:0000256" key="20">
    <source>
        <dbReference type="SAM" id="MobiDB-lite"/>
    </source>
</evidence>
<dbReference type="SUPFAM" id="SSF50715">
    <property type="entry name" value="Ribosomal protein L25-like"/>
    <property type="match status" value="1"/>
</dbReference>
<evidence type="ECO:0000313" key="23">
    <source>
        <dbReference type="Ensembl" id="ENSANAP00000008749.1"/>
    </source>
</evidence>
<dbReference type="PROSITE" id="PS00178">
    <property type="entry name" value="AA_TRNA_LIGASE_I"/>
    <property type="match status" value="1"/>
</dbReference>
<dbReference type="Pfam" id="PF09180">
    <property type="entry name" value="ProRS-C_1"/>
    <property type="match status" value="1"/>
</dbReference>
<evidence type="ECO:0000256" key="19">
    <source>
        <dbReference type="ARBA" id="ARBA00048351"/>
    </source>
</evidence>
<dbReference type="Pfam" id="PF03950">
    <property type="entry name" value="tRNA-synt_1c_C"/>
    <property type="match status" value="1"/>
</dbReference>
<dbReference type="GO" id="GO:0005524">
    <property type="term" value="F:ATP binding"/>
    <property type="evidence" value="ECO:0007669"/>
    <property type="project" value="UniProtKB-KW"/>
</dbReference>
<sequence length="1467" mass="165551">MATLCLTVNSGDPPLGALLAVEHVKDDVSISVEEGKENILRVSENVIFTDVNSILRYLARVATTAGLYGCNLMEHTEIDHWLEFSATKLSSCNSFTSAINELNHCLSLRTYLVGNSLSLADLCVWATLKGNAAWQEQLKQNKAPVHIKRWFGFLEAQQAFQSVGTQWDVSTTKARVAPEKKQDVGKFVELPGAEMGKVTVRFPPEASGYLHIGHAKAALLNQHYQVNFKGKLIMRFDDTNPEKEKEDFEKVILEDVAMLHIKPDQFTYTSDHFETIMNYAEKLIQEGKAYVDDTPAEQMKAEREQRIESKHRKNPIEKNLQMWEEMKKGSQFGQSCCLRAKIDMSSNNGCMRDPTLYRCKIQPHPRTGNKYNVYPTYDFACPIVDSIEGVTHALRTTEYHDRDEQFYWIIEALGIRKPYIWEYSRLNLNNTVLSKRKLTWFVNEGLVDGWDDPRFPTVRGVLRRGMTVEGLKQFIAAQGSSRSVVNMEWDKIWAFNKKMYLLQVIDPVAPRYVALLKKEVIPVNVPEAQEEMKEVARHPKNPDVGLKPVWYSPKVFVEGADAETFSEGEMVTFINWGNLNITKIHKNADGKIISLDAKLNLENKDYKKTTKITWLAETTHALPIPAICVTYEHLITKPVLGKDEDFKQYVNKNSKHEELMLGDPCLKDLKKGDIIQLQRRGFFICDQPYEPVSPYSCKEAPCVLIYIPDGHTKEMPTSGSKEKTKVEATKNETSAPFKEKPTPSLNNTCTTSEDSLVLYNRVAVQGDVVRELKAKKAPKEDIDAAVKQLLSLKAEYKEKTGQEYKPGNPPAEIGQNISSNSSASILESKSLYDEVAAQGEVVRKLKAEKAPKAKINEAVECLLSLKAQYKEKTGKEYIPGQPPLSQSSDSSPARNSEPAGLETPEAKVLFDKVASQGDIVRKLKTEKASKDQIDTAVQELLQLKAQYKSLTGVEYKPVSATGAEDKDKKKKEKENKSEKQNKPQKQNDGQKKDPSKNQGGGLSSSGAGEGQGPKKQTRLGLEAKKEENLADWYSQVSMHSCCYILRPCGYMPFWEPSTFREREDSIVAWVQESAKTELVMYPAYAKWVQSHRDLPIRLNQWCNVVRWEFKHPQPFLRTREFLWQEGHSAFATIEEAAEEVLQILDLYAQVYEELLAIPVVKGRKTEKEKFAGGDYTTTVEAFISASGRAIQGGTSHHLGQNFSKMFEIMFEDPKTPGEKQFAYQNSWGLTTRTIGVMTMIHGDNMGLVLPPRVACVQVVVIPCGITNALSEEDKEALMAKCNDYRRRLLSVSIRVRADLRDNYSPGWKFNHWELKGVPIRLEVGPRDMKNCQFVAVRRDTGEKLTVAENEAETKLQAILEDIHVSLFTRSASEDLKTHMVVANTMEDFQKILDSGKIVQIPFCGEIDCEDWIKKTTARDQDVEPGAPSMGAKSLCIPFKPLCELQPGAKCVCGKNPAKYYTLFGRSY</sequence>
<dbReference type="Pfam" id="PF00749">
    <property type="entry name" value="tRNA-synt_1c"/>
    <property type="match status" value="1"/>
</dbReference>
<feature type="region of interest" description="Disordered" evidence="20">
    <location>
        <begin position="874"/>
        <end position="906"/>
    </location>
</feature>
<dbReference type="InterPro" id="IPR000738">
    <property type="entry name" value="WHEP-TRS_dom"/>
</dbReference>
<dbReference type="InterPro" id="IPR017449">
    <property type="entry name" value="Pro-tRNA_synth_II"/>
</dbReference>
<dbReference type="Pfam" id="PF21972">
    <property type="entry name" value="Arc1p_N_like"/>
    <property type="match status" value="1"/>
</dbReference>
<dbReference type="OMA" id="NVTFINW"/>
<dbReference type="FunFam" id="1.10.287.10:FF:000004">
    <property type="entry name" value="bifunctional glutamate/proline--tRNA ligase"/>
    <property type="match status" value="2"/>
</dbReference>
<dbReference type="GO" id="GO:0042803">
    <property type="term" value="F:protein homodimerization activity"/>
    <property type="evidence" value="ECO:0007669"/>
    <property type="project" value="Ensembl"/>
</dbReference>
<dbReference type="GO" id="GO:0017148">
    <property type="term" value="P:negative regulation of translation"/>
    <property type="evidence" value="ECO:0007669"/>
    <property type="project" value="Ensembl"/>
</dbReference>
<evidence type="ECO:0000256" key="1">
    <source>
        <dbReference type="ARBA" id="ARBA00004170"/>
    </source>
</evidence>
<reference evidence="23" key="1">
    <citation type="submission" date="2025-08" db="UniProtKB">
        <authorList>
            <consortium name="Ensembl"/>
        </authorList>
    </citation>
    <scope>IDENTIFICATION</scope>
</reference>
<dbReference type="GO" id="GO:1990904">
    <property type="term" value="C:ribonucleoprotein complex"/>
    <property type="evidence" value="ECO:0007669"/>
    <property type="project" value="Ensembl"/>
</dbReference>
<dbReference type="PRINTS" id="PR00987">
    <property type="entry name" value="TRNASYNTHGLU"/>
</dbReference>
<dbReference type="Proteomes" id="UP000233020">
    <property type="component" value="Unplaced"/>
</dbReference>
<evidence type="ECO:0000256" key="12">
    <source>
        <dbReference type="ARBA" id="ARBA00022845"/>
    </source>
</evidence>
<dbReference type="InterPro" id="IPR000924">
    <property type="entry name" value="Glu/Gln-tRNA-synth"/>
</dbReference>
<dbReference type="FunFam" id="3.40.50.620:FF:000070">
    <property type="entry name" value="Bifunctional glutamate/proline--tRNA ligase"/>
    <property type="match status" value="1"/>
</dbReference>
<keyword evidence="14" id="KW-0648">Protein biosynthesis</keyword>
<dbReference type="Gene3D" id="3.40.50.800">
    <property type="entry name" value="Anticodon-binding domain"/>
    <property type="match status" value="1"/>
</dbReference>
<dbReference type="FunFam" id="1.10.1160.10:FF:000001">
    <property type="entry name" value="Glutamine--tRNA ligase"/>
    <property type="match status" value="1"/>
</dbReference>
<proteinExistence type="inferred from homology"/>
<evidence type="ECO:0000256" key="11">
    <source>
        <dbReference type="ARBA" id="ARBA00022840"/>
    </source>
</evidence>
<evidence type="ECO:0000256" key="15">
    <source>
        <dbReference type="ARBA" id="ARBA00022990"/>
    </source>
</evidence>
<dbReference type="FunFam" id="1.20.1050.130:FF:000004">
    <property type="entry name" value="Bifunctional glutamate/proline--tRNA ligase"/>
    <property type="match status" value="1"/>
</dbReference>
<dbReference type="InterPro" id="IPR020056">
    <property type="entry name" value="Rbsml_bL25/Gln-tRNA_synth_N"/>
</dbReference>
<feature type="compositionally biased region" description="Basic and acidic residues" evidence="20">
    <location>
        <begin position="714"/>
        <end position="730"/>
    </location>
</feature>
<dbReference type="Gene3D" id="3.90.800.10">
    <property type="entry name" value="Glutamyl-tRNA Synthetase, Domain 3"/>
    <property type="match status" value="1"/>
</dbReference>
<keyword evidence="11" id="KW-0067">ATP-binding</keyword>
<dbReference type="InterPro" id="IPR001412">
    <property type="entry name" value="aa-tRNA-synth_I_CS"/>
</dbReference>
<dbReference type="InterPro" id="IPR036621">
    <property type="entry name" value="Anticodon-bd_dom_sf"/>
</dbReference>
<dbReference type="GO" id="GO:0006424">
    <property type="term" value="P:glutamyl-tRNA aminoacylation"/>
    <property type="evidence" value="ECO:0007669"/>
    <property type="project" value="Ensembl"/>
</dbReference>
<evidence type="ECO:0000256" key="4">
    <source>
        <dbReference type="ARBA" id="ARBA00012831"/>
    </source>
</evidence>
<evidence type="ECO:0000256" key="9">
    <source>
        <dbReference type="ARBA" id="ARBA00022598"/>
    </source>
</evidence>
<dbReference type="GO" id="GO:0005829">
    <property type="term" value="C:cytosol"/>
    <property type="evidence" value="ECO:0007669"/>
    <property type="project" value="UniProtKB-SubCell"/>
</dbReference>
<dbReference type="PANTHER" id="PTHR43097">
    <property type="entry name" value="GLUTAMINE-TRNA LIGASE"/>
    <property type="match status" value="1"/>
</dbReference>
<keyword evidence="15" id="KW-0007">Acetylation</keyword>
<dbReference type="FunFam" id="3.30.930.10:FF:000215">
    <property type="entry name" value="Proline--tRNA ligase cytoplasmic"/>
    <property type="match status" value="1"/>
</dbReference>
<protein>
    <recommendedName>
        <fullName evidence="18">Glutamyl-tRNA synthetase</fullName>
        <ecNumber evidence="4">6.1.1.15</ecNumber>
        <ecNumber evidence="5">6.1.1.17</ecNumber>
    </recommendedName>
</protein>
<evidence type="ECO:0000256" key="2">
    <source>
        <dbReference type="ARBA" id="ARBA00004514"/>
    </source>
</evidence>
<feature type="domain" description="WHEP-TRS" evidence="22">
    <location>
        <begin position="754"/>
        <end position="810"/>
    </location>
</feature>
<feature type="compositionally biased region" description="Gly residues" evidence="20">
    <location>
        <begin position="998"/>
        <end position="1011"/>
    </location>
</feature>
<dbReference type="GO" id="GO:0004818">
    <property type="term" value="F:glutamate-tRNA ligase activity"/>
    <property type="evidence" value="ECO:0007669"/>
    <property type="project" value="UniProtKB-EC"/>
</dbReference>
<dbReference type="FunFam" id="3.30.110.30:FF:000001">
    <property type="entry name" value="Bifunctional glutamate/proline--tRNA ligase"/>
    <property type="match status" value="1"/>
</dbReference>
<feature type="region of interest" description="Disordered" evidence="20">
    <location>
        <begin position="961"/>
        <end position="1017"/>
    </location>
</feature>
<dbReference type="FunFam" id="1.10.287.10:FF:000006">
    <property type="entry name" value="Bifunctional glutamate/proline--tRNA ligase"/>
    <property type="match status" value="1"/>
</dbReference>
<dbReference type="FunFam" id="2.40.240.10:FF:000005">
    <property type="entry name" value="Bifunctional glutamate/proline--tRNA ligase"/>
    <property type="match status" value="1"/>
</dbReference>
<dbReference type="GO" id="GO:0140212">
    <property type="term" value="P:regulation of long-chain fatty acid import into cell"/>
    <property type="evidence" value="ECO:0007669"/>
    <property type="project" value="Ensembl"/>
</dbReference>
<dbReference type="Pfam" id="PF20974">
    <property type="entry name" value="tRNA-synt_1c_C2"/>
    <property type="match status" value="1"/>
</dbReference>
<evidence type="ECO:0000256" key="10">
    <source>
        <dbReference type="ARBA" id="ARBA00022741"/>
    </source>
</evidence>
<dbReference type="Gene3D" id="3.30.110.30">
    <property type="entry name" value="C-terminal domain of ProRS"/>
    <property type="match status" value="1"/>
</dbReference>
<dbReference type="Pfam" id="PF00587">
    <property type="entry name" value="tRNA-synt_2b"/>
    <property type="match status" value="1"/>
</dbReference>
<dbReference type="Gene3D" id="3.40.50.620">
    <property type="entry name" value="HUPs"/>
    <property type="match status" value="1"/>
</dbReference>
<dbReference type="STRING" id="37293.ENSANAP00000008749"/>
<evidence type="ECO:0000256" key="8">
    <source>
        <dbReference type="ARBA" id="ARBA00022553"/>
    </source>
</evidence>
<dbReference type="Pfam" id="PF00458">
    <property type="entry name" value="WHEP-TRS"/>
    <property type="match status" value="3"/>
</dbReference>
<dbReference type="SMART" id="SM00991">
    <property type="entry name" value="WHEP-TRS"/>
    <property type="match status" value="3"/>
</dbReference>
<keyword evidence="9" id="KW-0436">Ligase</keyword>
<keyword evidence="24" id="KW-1185">Reference proteome</keyword>
<feature type="compositionally biased region" description="Low complexity" evidence="20">
    <location>
        <begin position="883"/>
        <end position="892"/>
    </location>
</feature>
<keyword evidence="13" id="KW-0694">RNA-binding</keyword>
<feature type="domain" description="WHEP-TRS" evidence="22">
    <location>
        <begin position="827"/>
        <end position="883"/>
    </location>
</feature>
<keyword evidence="10" id="KW-0547">Nucleotide-binding</keyword>
<dbReference type="Gene3D" id="1.20.1050.130">
    <property type="match status" value="1"/>
</dbReference>
<dbReference type="InterPro" id="IPR009068">
    <property type="entry name" value="uS15_NS1_RNA-bd_sf"/>
</dbReference>
<dbReference type="GeneTree" id="ENSGT00550000074815"/>
<dbReference type="InterPro" id="IPR016061">
    <property type="entry name" value="Pro-tRNA_ligase_II_C"/>
</dbReference>
<dbReference type="InterPro" id="IPR004526">
    <property type="entry name" value="Glu-tRNA-synth_arc/euk"/>
</dbReference>